<evidence type="ECO:0000259" key="1">
    <source>
        <dbReference type="Pfam" id="PF20231"/>
    </source>
</evidence>
<keyword evidence="3" id="KW-1185">Reference proteome</keyword>
<gene>
    <name evidence="2" type="ORF">MSAN_02209000</name>
</gene>
<dbReference type="OrthoDB" id="4743193at2759"/>
<dbReference type="AlphaFoldDB" id="A0A8H7CIM6"/>
<accession>A0A8H7CIM6</accession>
<protein>
    <recommendedName>
        <fullName evidence="1">DUF6589 domain-containing protein</fullName>
    </recommendedName>
</protein>
<name>A0A8H7CIM6_9AGAR</name>
<dbReference type="InterPro" id="IPR046496">
    <property type="entry name" value="DUF6589"/>
</dbReference>
<organism evidence="2 3">
    <name type="scientific">Mycena sanguinolenta</name>
    <dbReference type="NCBI Taxonomy" id="230812"/>
    <lineage>
        <taxon>Eukaryota</taxon>
        <taxon>Fungi</taxon>
        <taxon>Dikarya</taxon>
        <taxon>Basidiomycota</taxon>
        <taxon>Agaricomycotina</taxon>
        <taxon>Agaricomycetes</taxon>
        <taxon>Agaricomycetidae</taxon>
        <taxon>Agaricales</taxon>
        <taxon>Marasmiineae</taxon>
        <taxon>Mycenaceae</taxon>
        <taxon>Mycena</taxon>
    </lineage>
</organism>
<evidence type="ECO:0000313" key="3">
    <source>
        <dbReference type="Proteomes" id="UP000623467"/>
    </source>
</evidence>
<dbReference type="EMBL" id="JACAZH010000032">
    <property type="protein sequence ID" value="KAF7338860.1"/>
    <property type="molecule type" value="Genomic_DNA"/>
</dbReference>
<reference evidence="2" key="1">
    <citation type="submission" date="2020-05" db="EMBL/GenBank/DDBJ databases">
        <title>Mycena genomes resolve the evolution of fungal bioluminescence.</title>
        <authorList>
            <person name="Tsai I.J."/>
        </authorList>
    </citation>
    <scope>NUCLEOTIDE SEQUENCE</scope>
    <source>
        <strain evidence="2">160909Yilan</strain>
    </source>
</reference>
<sequence length="842" mass="95889">MSTWTSRTAMDCVFTVLAGEAVTASDFVITLLERDSYCDHPCTTSLVEKASEIISLFAKHPRSAISTFAWARKAIYTKTVDSIRLLTANQDWHFDASHASAVQLEDFEISEMAMKMRKMAPELWNLLHLLLSKDHKDMLDQDGDQLMDERLPEMDQEFDELGNFARGIDGPGTRAERNEKLREDIRTIKIVVMISIIMQSRNNKSNALESVFGIFLHSSNTPEKVIQALAHMGISISPAAIHNAIHALSAETVETLREMGQTLLVGYAYDNFDINFPTIVPTIEKGSDPLTHLTSGALIHLEHGVVLEDLACSEELWSKSALNPAVIPTSSTQTYDLKNIHPEVDHPSGLTRRERFNAWKFKSDLFEHEPASLRSRFKTLSPPETVEQIPVVKMRYAPARAMDINQSTHSGNISAIENLLAQGGVGPPVDPNEDPMKIPPRRRLRNVVSLLNYVVLFFGDLGTFERVQGVLLRRSIEGTPWLRHQFIVFVMGFFHLKMACADAIWRIFIEPKDSRIDNNSLMAYVAQHRPRETGKIGSNPGFRRMHEVIRHDGIVLRLDAWRVEAKRRNPLWTSLEEFARSKPLDSLIDDMANYLAEHYVSGGEVDIYELRSKPLTYRDKQHENILILHQYLLLYEEVSFAMNRGDIGRLETAFMPWISIFRAVGKHKYSAHMTKYLTDVHFVYPPRLSRVVRYNSLVCPTGEADKFRGVDWVEESMINLYTKHTFGGSGSNYTKARVIEESTLIKIYHSCHRTIEKNFCLTALTRRHGAPDMTKTFAHMLEYFKSHSPNEHIRGRNSAYSVPDMLDRGEHLTYNIAGKAEVVEEDSLNQSVEEEDLEVEYA</sequence>
<evidence type="ECO:0000313" key="2">
    <source>
        <dbReference type="EMBL" id="KAF7338860.1"/>
    </source>
</evidence>
<comment type="caution">
    <text evidence="2">The sequence shown here is derived from an EMBL/GenBank/DDBJ whole genome shotgun (WGS) entry which is preliminary data.</text>
</comment>
<feature type="domain" description="DUF6589" evidence="1">
    <location>
        <begin position="350"/>
        <end position="768"/>
    </location>
</feature>
<proteinExistence type="predicted"/>
<dbReference type="Pfam" id="PF20231">
    <property type="entry name" value="DUF6589"/>
    <property type="match status" value="1"/>
</dbReference>
<dbReference type="Proteomes" id="UP000623467">
    <property type="component" value="Unassembled WGS sequence"/>
</dbReference>